<reference evidence="7 8" key="1">
    <citation type="submission" date="2019-11" db="EMBL/GenBank/DDBJ databases">
        <title>Draft Whole-Genome sequence of the marine photosynthetic bacterium Rhodovulum strictum DSM 11289.</title>
        <authorList>
            <person name="Kyndt J.A."/>
            <person name="Meyer T.E."/>
        </authorList>
    </citation>
    <scope>NUCLEOTIDE SEQUENCE [LARGE SCALE GENOMIC DNA]</scope>
    <source>
        <strain evidence="7 8">DSM 11289</strain>
    </source>
</reference>
<comment type="caution">
    <text evidence="7">The sequence shown here is derived from an EMBL/GenBank/DDBJ whole genome shotgun (WGS) entry which is preliminary data.</text>
</comment>
<feature type="domain" description="Methyl-accepting transducer" evidence="5">
    <location>
        <begin position="545"/>
        <end position="658"/>
    </location>
</feature>
<feature type="domain" description="HAMP" evidence="6">
    <location>
        <begin position="425"/>
        <end position="478"/>
    </location>
</feature>
<feature type="transmembrane region" description="Helical" evidence="4">
    <location>
        <begin position="76"/>
        <end position="94"/>
    </location>
</feature>
<dbReference type="GO" id="GO:0007165">
    <property type="term" value="P:signal transduction"/>
    <property type="evidence" value="ECO:0007669"/>
    <property type="project" value="UniProtKB-KW"/>
</dbReference>
<dbReference type="Gene3D" id="6.10.340.10">
    <property type="match status" value="1"/>
</dbReference>
<dbReference type="Gene3D" id="1.10.287.950">
    <property type="entry name" value="Methyl-accepting chemotaxis protein"/>
    <property type="match status" value="1"/>
</dbReference>
<feature type="non-terminal residue" evidence="7">
    <location>
        <position position="658"/>
    </location>
</feature>
<keyword evidence="4" id="KW-0812">Transmembrane</keyword>
<proteinExistence type="inferred from homology"/>
<organism evidence="7 8">
    <name type="scientific">Rhodovulum strictum</name>
    <dbReference type="NCBI Taxonomy" id="58314"/>
    <lineage>
        <taxon>Bacteria</taxon>
        <taxon>Pseudomonadati</taxon>
        <taxon>Pseudomonadota</taxon>
        <taxon>Alphaproteobacteria</taxon>
        <taxon>Rhodobacterales</taxon>
        <taxon>Paracoccaceae</taxon>
        <taxon>Rhodovulum</taxon>
    </lineage>
</organism>
<comment type="similarity">
    <text evidence="2">Belongs to the methyl-accepting chemotaxis (MCP) protein family.</text>
</comment>
<evidence type="ECO:0000259" key="5">
    <source>
        <dbReference type="PROSITE" id="PS50111"/>
    </source>
</evidence>
<evidence type="ECO:0000256" key="1">
    <source>
        <dbReference type="ARBA" id="ARBA00022500"/>
    </source>
</evidence>
<evidence type="ECO:0000313" key="7">
    <source>
        <dbReference type="EMBL" id="MRH20604.1"/>
    </source>
</evidence>
<dbReference type="InterPro" id="IPR004090">
    <property type="entry name" value="Chemotax_Me-accpt_rcpt"/>
</dbReference>
<dbReference type="AlphaFoldDB" id="A0A844B868"/>
<dbReference type="PRINTS" id="PR00260">
    <property type="entry name" value="CHEMTRNSDUCR"/>
</dbReference>
<dbReference type="OrthoDB" id="354287at2"/>
<feature type="transmembrane region" description="Helical" evidence="4">
    <location>
        <begin position="405"/>
        <end position="424"/>
    </location>
</feature>
<dbReference type="GO" id="GO:0006935">
    <property type="term" value="P:chemotaxis"/>
    <property type="evidence" value="ECO:0007669"/>
    <property type="project" value="UniProtKB-KW"/>
</dbReference>
<dbReference type="GO" id="GO:0004888">
    <property type="term" value="F:transmembrane signaling receptor activity"/>
    <property type="evidence" value="ECO:0007669"/>
    <property type="project" value="InterPro"/>
</dbReference>
<evidence type="ECO:0000256" key="3">
    <source>
        <dbReference type="PROSITE-ProRule" id="PRU00284"/>
    </source>
</evidence>
<dbReference type="SUPFAM" id="SSF58104">
    <property type="entry name" value="Methyl-accepting chemotaxis protein (MCP) signaling domain"/>
    <property type="match status" value="1"/>
</dbReference>
<gene>
    <name evidence="7" type="ORF">GH815_06335</name>
</gene>
<feature type="domain" description="HAMP" evidence="6">
    <location>
        <begin position="495"/>
        <end position="540"/>
    </location>
</feature>
<protein>
    <submittedName>
        <fullName evidence="7">HAMP domain-containing protein</fullName>
    </submittedName>
</protein>
<accession>A0A844B868</accession>
<keyword evidence="3" id="KW-0807">Transducer</keyword>
<dbReference type="PANTHER" id="PTHR43531:SF11">
    <property type="entry name" value="METHYL-ACCEPTING CHEMOTAXIS PROTEIN 3"/>
    <property type="match status" value="1"/>
</dbReference>
<keyword evidence="8" id="KW-1185">Reference proteome</keyword>
<dbReference type="CDD" id="cd06225">
    <property type="entry name" value="HAMP"/>
    <property type="match status" value="1"/>
</dbReference>
<dbReference type="PANTHER" id="PTHR43531">
    <property type="entry name" value="PROTEIN ICFG"/>
    <property type="match status" value="1"/>
</dbReference>
<dbReference type="Pfam" id="PF00015">
    <property type="entry name" value="MCPsignal"/>
    <property type="match status" value="1"/>
</dbReference>
<keyword evidence="4" id="KW-1133">Transmembrane helix</keyword>
<dbReference type="EMBL" id="WJPO01000007">
    <property type="protein sequence ID" value="MRH20604.1"/>
    <property type="molecule type" value="Genomic_DNA"/>
</dbReference>
<dbReference type="PROSITE" id="PS50885">
    <property type="entry name" value="HAMP"/>
    <property type="match status" value="2"/>
</dbReference>
<name>A0A844B868_9RHOB</name>
<evidence type="ECO:0000313" key="8">
    <source>
        <dbReference type="Proteomes" id="UP000466730"/>
    </source>
</evidence>
<evidence type="ECO:0000256" key="2">
    <source>
        <dbReference type="ARBA" id="ARBA00029447"/>
    </source>
</evidence>
<dbReference type="GO" id="GO:0016020">
    <property type="term" value="C:membrane"/>
    <property type="evidence" value="ECO:0007669"/>
    <property type="project" value="InterPro"/>
</dbReference>
<dbReference type="SUPFAM" id="SSF158472">
    <property type="entry name" value="HAMP domain-like"/>
    <property type="match status" value="1"/>
</dbReference>
<keyword evidence="1" id="KW-0145">Chemotaxis</keyword>
<dbReference type="PROSITE" id="PS50111">
    <property type="entry name" value="CHEMOTAXIS_TRANSDUC_2"/>
    <property type="match status" value="1"/>
</dbReference>
<dbReference type="Proteomes" id="UP000466730">
    <property type="component" value="Unassembled WGS sequence"/>
</dbReference>
<dbReference type="InterPro" id="IPR004089">
    <property type="entry name" value="MCPsignal_dom"/>
</dbReference>
<dbReference type="InterPro" id="IPR003660">
    <property type="entry name" value="HAMP_dom"/>
</dbReference>
<sequence>MTAWRPGCVRIWASGCGPIAAGRNPAHGPEPPGRALTACKGKARYDLRNCPTRLHPVQVTMFKALLEFPIRYRLPFSNALVILLVTGLMGLVAYQQAAHEQKHDAEQRIEFVARDQAARIEAWIEQIRAQLIADAANPFSSESILDFRQALAGPPDAMARARAAYVTENPNPSAQDLDDARDGTSYSAAHRRIHPVMRETLQTFGYYDIFLFDPAGNLVYTVVKESDFGENFATGPNAETGLGRVFAAALKAPPRSVIASDFEPYAPSAGAPAAFMAAPVFANGDDRVGVLAIQLPLDRLSALATAAAGIGTLGDMFIVGSDGRARTNSRFAGRFQVFDALPDVPHIRALRSGSTGYFHGVAGVSGAESLVLSLPLALDWADWTLVAELDKAEYMAGLARFRDRMILIAAIAVVLATAVSLAGARTITRPLASFVESMKRVAGGDYSTAVAVAGRRDEIGTLGRTLVEYRDKLAAAEEAETRRERDRAAQEIVTRKLDEAMKGLAEGDLTCTLEERFPYGFEPIRANYNKTLTTLREMLMAVVESADHIHARAEEIGTASDDLSQRTENQAATLEETAAALDELTASVRAAADGAAEVERVVSAARGDAEVSGRVVSDAIGAMSEIKRSSDEIGQIIGVIDDIAFQTNLLALNAGVEA</sequence>
<keyword evidence="4" id="KW-0472">Membrane</keyword>
<dbReference type="SMART" id="SM00304">
    <property type="entry name" value="HAMP"/>
    <property type="match status" value="2"/>
</dbReference>
<evidence type="ECO:0000259" key="6">
    <source>
        <dbReference type="PROSITE" id="PS50885"/>
    </source>
</evidence>
<evidence type="ECO:0000256" key="4">
    <source>
        <dbReference type="SAM" id="Phobius"/>
    </source>
</evidence>
<dbReference type="Pfam" id="PF00672">
    <property type="entry name" value="HAMP"/>
    <property type="match status" value="1"/>
</dbReference>
<dbReference type="InterPro" id="IPR051310">
    <property type="entry name" value="MCP_chemotaxis"/>
</dbReference>